<evidence type="ECO:0000256" key="10">
    <source>
        <dbReference type="ARBA" id="ARBA00047936"/>
    </source>
</evidence>
<dbReference type="GeneID" id="41602867"/>
<dbReference type="GO" id="GO:0016887">
    <property type="term" value="F:ATP hydrolysis activity"/>
    <property type="evidence" value="ECO:0007669"/>
    <property type="project" value="InterPro"/>
</dbReference>
<dbReference type="Pfam" id="PF03459">
    <property type="entry name" value="TOBE"/>
    <property type="match status" value="1"/>
</dbReference>
<feature type="domain" description="ABC transporter" evidence="11">
    <location>
        <begin position="1"/>
        <end position="233"/>
    </location>
</feature>
<dbReference type="SUPFAM" id="SSF50331">
    <property type="entry name" value="MOP-like"/>
    <property type="match status" value="1"/>
</dbReference>
<comment type="similarity">
    <text evidence="6">Belongs to the ABC transporter superfamily. Sulfate/tungstate importer (TC 3.A.1.6) family.</text>
</comment>
<dbReference type="AlphaFoldDB" id="A0A0E3L0X7"/>
<dbReference type="InterPro" id="IPR050093">
    <property type="entry name" value="ABC_SmlMolc_Importer"/>
</dbReference>
<dbReference type="HOGENOM" id="CLU_000604_1_1_2"/>
<dbReference type="InterPro" id="IPR004606">
    <property type="entry name" value="Mop_domain"/>
</dbReference>
<reference evidence="13 14" key="1">
    <citation type="submission" date="2014-07" db="EMBL/GenBank/DDBJ databases">
        <title>Methanogenic archaea and the global carbon cycle.</title>
        <authorList>
            <person name="Henriksen J.R."/>
            <person name="Luke J."/>
            <person name="Reinhart S."/>
            <person name="Benedict M.N."/>
            <person name="Youngblut N.D."/>
            <person name="Metcalf M.E."/>
            <person name="Whitaker R.J."/>
            <person name="Metcalf W.W."/>
        </authorList>
    </citation>
    <scope>NUCLEOTIDE SEQUENCE [LARGE SCALE GENOMIC DNA]</scope>
    <source>
        <strain evidence="13 14">CHTI-55</strain>
    </source>
</reference>
<evidence type="ECO:0000313" key="14">
    <source>
        <dbReference type="Proteomes" id="UP000056925"/>
    </source>
</evidence>
<dbReference type="GO" id="GO:0005886">
    <property type="term" value="C:plasma membrane"/>
    <property type="evidence" value="ECO:0007669"/>
    <property type="project" value="UniProtKB-SubCell"/>
</dbReference>
<evidence type="ECO:0000256" key="6">
    <source>
        <dbReference type="ARBA" id="ARBA00038307"/>
    </source>
</evidence>
<dbReference type="GO" id="GO:1901238">
    <property type="term" value="F:ABC-type tungstate transporter activity"/>
    <property type="evidence" value="ECO:0007669"/>
    <property type="project" value="UniProtKB-EC"/>
</dbReference>
<dbReference type="PROSITE" id="PS00211">
    <property type="entry name" value="ABC_TRANSPORTER_1"/>
    <property type="match status" value="1"/>
</dbReference>
<comment type="catalytic activity">
    <reaction evidence="10">
        <text>tungstate(in) + ATP + H2O = tungstate(out) + ADP + phosphate + H(+)</text>
        <dbReference type="Rhea" id="RHEA:35027"/>
        <dbReference type="ChEBI" id="CHEBI:15377"/>
        <dbReference type="ChEBI" id="CHEBI:15378"/>
        <dbReference type="ChEBI" id="CHEBI:30616"/>
        <dbReference type="ChEBI" id="CHEBI:43474"/>
        <dbReference type="ChEBI" id="CHEBI:46502"/>
        <dbReference type="ChEBI" id="CHEBI:456216"/>
        <dbReference type="EC" id="7.3.2.6"/>
    </reaction>
</comment>
<dbReference type="InterPro" id="IPR008995">
    <property type="entry name" value="Mo/tungstate-bd_C_term_dom"/>
</dbReference>
<evidence type="ECO:0000256" key="5">
    <source>
        <dbReference type="ARBA" id="ARBA00022840"/>
    </source>
</evidence>
<evidence type="ECO:0000256" key="7">
    <source>
        <dbReference type="ARBA" id="ARBA00038781"/>
    </source>
</evidence>
<evidence type="ECO:0000259" key="12">
    <source>
        <dbReference type="PROSITE" id="PS51866"/>
    </source>
</evidence>
<dbReference type="KEGG" id="mthe:MSTHC_1518"/>
<evidence type="ECO:0000256" key="3">
    <source>
        <dbReference type="ARBA" id="ARBA00022505"/>
    </source>
</evidence>
<dbReference type="PROSITE" id="PS51866">
    <property type="entry name" value="MOP"/>
    <property type="match status" value="1"/>
</dbReference>
<keyword evidence="3" id="KW-0500">Molybdenum</keyword>
<dbReference type="InterPro" id="IPR005116">
    <property type="entry name" value="Transp-assoc_OB_typ1"/>
</dbReference>
<protein>
    <recommendedName>
        <fullName evidence="9">Molybdate/tungstate import ATP-binding protein WtpC</fullName>
        <ecNumber evidence="8">7.3.2.6</ecNumber>
    </recommendedName>
</protein>
<comment type="subcellular location">
    <subcellularLocation>
        <location evidence="1">Cell membrane</location>
        <topology evidence="1">Peripheral membrane protein</topology>
    </subcellularLocation>
</comment>
<proteinExistence type="inferred from homology"/>
<dbReference type="PANTHER" id="PTHR42781">
    <property type="entry name" value="SPERMIDINE/PUTRESCINE IMPORT ATP-BINDING PROTEIN POTA"/>
    <property type="match status" value="1"/>
</dbReference>
<dbReference type="SUPFAM" id="SSF52540">
    <property type="entry name" value="P-loop containing nucleoside triphosphate hydrolases"/>
    <property type="match status" value="1"/>
</dbReference>
<dbReference type="GO" id="GO:0015689">
    <property type="term" value="P:molybdate ion transport"/>
    <property type="evidence" value="ECO:0007669"/>
    <property type="project" value="InterPro"/>
</dbReference>
<organism evidence="13 14">
    <name type="scientific">Methanosarcina thermophila CHTI-55</name>
    <dbReference type="NCBI Taxonomy" id="1434121"/>
    <lineage>
        <taxon>Archaea</taxon>
        <taxon>Methanobacteriati</taxon>
        <taxon>Methanobacteriota</taxon>
        <taxon>Stenosarchaea group</taxon>
        <taxon>Methanomicrobia</taxon>
        <taxon>Methanosarcinales</taxon>
        <taxon>Methanosarcinaceae</taxon>
        <taxon>Methanosarcina</taxon>
    </lineage>
</organism>
<dbReference type="InterPro" id="IPR027417">
    <property type="entry name" value="P-loop_NTPase"/>
</dbReference>
<dbReference type="PANTHER" id="PTHR42781:SF7">
    <property type="entry name" value="MOLYBDENUM ABC TRANSPORTER, ATP-BINDING PROTEIN"/>
    <property type="match status" value="1"/>
</dbReference>
<evidence type="ECO:0000256" key="4">
    <source>
        <dbReference type="ARBA" id="ARBA00022741"/>
    </source>
</evidence>
<name>A0A0E3L0X7_METTE</name>
<evidence type="ECO:0000256" key="1">
    <source>
        <dbReference type="ARBA" id="ARBA00004202"/>
    </source>
</evidence>
<dbReference type="CDD" id="cd03299">
    <property type="entry name" value="ABC_ModC_like"/>
    <property type="match status" value="1"/>
</dbReference>
<dbReference type="InterPro" id="IPR003593">
    <property type="entry name" value="AAA+_ATPase"/>
</dbReference>
<dbReference type="GO" id="GO:0005524">
    <property type="term" value="F:ATP binding"/>
    <property type="evidence" value="ECO:0007669"/>
    <property type="project" value="UniProtKB-KW"/>
</dbReference>
<dbReference type="EC" id="7.3.2.6" evidence="8"/>
<dbReference type="SMART" id="SM00382">
    <property type="entry name" value="AAA"/>
    <property type="match status" value="1"/>
</dbReference>
<evidence type="ECO:0000259" key="11">
    <source>
        <dbReference type="PROSITE" id="PS50893"/>
    </source>
</evidence>
<dbReference type="Pfam" id="PF00005">
    <property type="entry name" value="ABC_tran"/>
    <property type="match status" value="1"/>
</dbReference>
<accession>A0A0E3L0X7</accession>
<keyword evidence="5 13" id="KW-0067">ATP-binding</keyword>
<evidence type="ECO:0000256" key="9">
    <source>
        <dbReference type="ARBA" id="ARBA00041133"/>
    </source>
</evidence>
<feature type="domain" description="Mop" evidence="12">
    <location>
        <begin position="288"/>
        <end position="353"/>
    </location>
</feature>
<dbReference type="RefSeq" id="WP_148704445.1">
    <property type="nucleotide sequence ID" value="NZ_CP009502.1"/>
</dbReference>
<dbReference type="EMBL" id="CP009502">
    <property type="protein sequence ID" value="AKB15836.1"/>
    <property type="molecule type" value="Genomic_DNA"/>
</dbReference>
<dbReference type="Proteomes" id="UP000056925">
    <property type="component" value="Chromosome"/>
</dbReference>
<comment type="subunit">
    <text evidence="7">The complex is composed of two ATP-binding proteins (WtpC), two transmembrane proteins (WtpB) and a solute-binding protein (WtpA).</text>
</comment>
<dbReference type="InterPro" id="IPR003439">
    <property type="entry name" value="ABC_transporter-like_ATP-bd"/>
</dbReference>
<dbReference type="Gene3D" id="2.40.50.100">
    <property type="match status" value="1"/>
</dbReference>
<dbReference type="PATRIC" id="fig|1434121.4.peg.1870"/>
<gene>
    <name evidence="13" type="ORF">MSTHC_1518</name>
</gene>
<evidence type="ECO:0000313" key="13">
    <source>
        <dbReference type="EMBL" id="AKB15836.1"/>
    </source>
</evidence>
<sequence length="362" mass="40405">MSFLEIRDLCLDVGGFELNNIDFRAEKGDYVALIGPSGSGKSLLLETIIGFYVPEKGQILLEGGDITAFSPEKRQISIVYQDHMLFPHMNVFENIAYALRKKLKNEKLVEAEIRQITEILGIGGLLHRKPATLSGGEKQRVALARSLVVRPKLLLLDEPFSALDTRTREKLRGLLKKAIHEYSTTVLHVTHDFEDIWMLANRVIVIRKGEVMQEGDPDTVFRRPSPDFVAEFLGTNVIKGEVKSRRGKLTVLEAEGLEVYSADPAEPGEKVTVSVRPEEIILARTAVESSARNTLRGKVSGILKKEHLVVVEVLIGSIEIKIVITPTSCEILDLEPGREIYAIFKASNARIISRTGIRTDWK</sequence>
<keyword evidence="4" id="KW-0547">Nucleotide-binding</keyword>
<evidence type="ECO:0000256" key="2">
    <source>
        <dbReference type="ARBA" id="ARBA00022448"/>
    </source>
</evidence>
<dbReference type="Gene3D" id="3.40.50.300">
    <property type="entry name" value="P-loop containing nucleotide triphosphate hydrolases"/>
    <property type="match status" value="1"/>
</dbReference>
<dbReference type="PROSITE" id="PS50893">
    <property type="entry name" value="ABC_TRANSPORTER_2"/>
    <property type="match status" value="1"/>
</dbReference>
<keyword evidence="2" id="KW-0813">Transport</keyword>
<dbReference type="InterPro" id="IPR017871">
    <property type="entry name" value="ABC_transporter-like_CS"/>
</dbReference>
<evidence type="ECO:0000256" key="8">
    <source>
        <dbReference type="ARBA" id="ARBA00039025"/>
    </source>
</evidence>